<accession>A0A4V2SE34</accession>
<evidence type="ECO:0000256" key="3">
    <source>
        <dbReference type="SAM" id="Phobius"/>
    </source>
</evidence>
<dbReference type="Proteomes" id="UP000295711">
    <property type="component" value="Unassembled WGS sequence"/>
</dbReference>
<dbReference type="CDD" id="cd05827">
    <property type="entry name" value="Sortase_C"/>
    <property type="match status" value="1"/>
</dbReference>
<protein>
    <submittedName>
        <fullName evidence="4">Sortase A</fullName>
    </submittedName>
</protein>
<keyword evidence="5" id="KW-1185">Reference proteome</keyword>
<comment type="caution">
    <text evidence="4">The sequence shown here is derived from an EMBL/GenBank/DDBJ whole genome shotgun (WGS) entry which is preliminary data.</text>
</comment>
<dbReference type="Gene3D" id="2.40.260.10">
    <property type="entry name" value="Sortase"/>
    <property type="match status" value="1"/>
</dbReference>
<keyword evidence="3" id="KW-1133">Transmembrane helix</keyword>
<dbReference type="InterPro" id="IPR023365">
    <property type="entry name" value="Sortase_dom-sf"/>
</dbReference>
<keyword evidence="1" id="KW-0378">Hydrolase</keyword>
<dbReference type="Pfam" id="PF04203">
    <property type="entry name" value="Sortase"/>
    <property type="match status" value="1"/>
</dbReference>
<proteinExistence type="predicted"/>
<dbReference type="GO" id="GO:0016787">
    <property type="term" value="F:hydrolase activity"/>
    <property type="evidence" value="ECO:0007669"/>
    <property type="project" value="UniProtKB-KW"/>
</dbReference>
<dbReference type="InterPro" id="IPR005754">
    <property type="entry name" value="Sortase"/>
</dbReference>
<name>A0A4V2SE34_9FIRM</name>
<feature type="active site" description="Proton donor/acceptor" evidence="2">
    <location>
        <position position="159"/>
    </location>
</feature>
<keyword evidence="3" id="KW-0472">Membrane</keyword>
<feature type="active site" description="Acyl-thioester intermediate" evidence="2">
    <location>
        <position position="221"/>
    </location>
</feature>
<evidence type="ECO:0000313" key="4">
    <source>
        <dbReference type="EMBL" id="TCO86498.1"/>
    </source>
</evidence>
<evidence type="ECO:0000256" key="1">
    <source>
        <dbReference type="ARBA" id="ARBA00022801"/>
    </source>
</evidence>
<dbReference type="InterPro" id="IPR042002">
    <property type="entry name" value="Sortase_C"/>
</dbReference>
<dbReference type="AlphaFoldDB" id="A0A4V2SE34"/>
<reference evidence="4 5" key="1">
    <citation type="submission" date="2019-03" db="EMBL/GenBank/DDBJ databases">
        <title>Genomic Encyclopedia of Type Strains, Phase IV (KMG-IV): sequencing the most valuable type-strain genomes for metagenomic binning, comparative biology and taxonomic classification.</title>
        <authorList>
            <person name="Goeker M."/>
        </authorList>
    </citation>
    <scope>NUCLEOTIDE SEQUENCE [LARGE SCALE GENOMIC DNA]</scope>
    <source>
        <strain evidence="4 5">DSM 28559</strain>
    </source>
</reference>
<sequence>MKNKQEQKRGKGYLLIPVLMFLCGLAVLIYPFYTDWLYREDVREQKGQFDRQLQPEVPGKEALPFEELYQELKQRNEALYLEKQKNLTDPWAYEQPDINLTEYGLEGNTIGFLSIPKMEIELPILLGANQENMALGAVHLTETSYPIGGENTNCVIAAHRGYSETAMFRDIEALEIGDEIHIENFRETLTYEVAEIRVIDPTDIDQLLIQEGRDLVTLITCHPYRHNYQRYVVFCERIFQETIK</sequence>
<gene>
    <name evidence="4" type="ORF">EV212_101286</name>
</gene>
<organism evidence="4 5">
    <name type="scientific">Frisingicoccus caecimuris</name>
    <dbReference type="NCBI Taxonomy" id="1796636"/>
    <lineage>
        <taxon>Bacteria</taxon>
        <taxon>Bacillati</taxon>
        <taxon>Bacillota</taxon>
        <taxon>Clostridia</taxon>
        <taxon>Lachnospirales</taxon>
        <taxon>Lachnospiraceae</taxon>
        <taxon>Frisingicoccus</taxon>
    </lineage>
</organism>
<dbReference type="EMBL" id="SLXA01000001">
    <property type="protein sequence ID" value="TCO86498.1"/>
    <property type="molecule type" value="Genomic_DNA"/>
</dbReference>
<dbReference type="NCBIfam" id="NF033745">
    <property type="entry name" value="class_C_sortase"/>
    <property type="match status" value="1"/>
</dbReference>
<dbReference type="NCBIfam" id="TIGR01076">
    <property type="entry name" value="sortase_fam"/>
    <property type="match status" value="1"/>
</dbReference>
<dbReference type="SUPFAM" id="SSF63817">
    <property type="entry name" value="Sortase"/>
    <property type="match status" value="1"/>
</dbReference>
<keyword evidence="3" id="KW-0812">Transmembrane</keyword>
<evidence type="ECO:0000256" key="2">
    <source>
        <dbReference type="PIRSR" id="PIRSR605754-1"/>
    </source>
</evidence>
<evidence type="ECO:0000313" key="5">
    <source>
        <dbReference type="Proteomes" id="UP000295711"/>
    </source>
</evidence>
<dbReference type="RefSeq" id="WP_243115425.1">
    <property type="nucleotide sequence ID" value="NZ_JANKAQ010000002.1"/>
</dbReference>
<feature type="transmembrane region" description="Helical" evidence="3">
    <location>
        <begin position="12"/>
        <end position="33"/>
    </location>
</feature>